<evidence type="ECO:0000256" key="1">
    <source>
        <dbReference type="SAM" id="MobiDB-lite"/>
    </source>
</evidence>
<protein>
    <submittedName>
        <fullName evidence="2">Uncharacterized protein</fullName>
    </submittedName>
</protein>
<feature type="compositionally biased region" description="Low complexity" evidence="1">
    <location>
        <begin position="39"/>
        <end position="93"/>
    </location>
</feature>
<feature type="region of interest" description="Disordered" evidence="1">
    <location>
        <begin position="761"/>
        <end position="789"/>
    </location>
</feature>
<feature type="region of interest" description="Disordered" evidence="1">
    <location>
        <begin position="806"/>
        <end position="845"/>
    </location>
</feature>
<feature type="region of interest" description="Disordered" evidence="1">
    <location>
        <begin position="123"/>
        <end position="169"/>
    </location>
</feature>
<feature type="region of interest" description="Disordered" evidence="1">
    <location>
        <begin position="1"/>
        <end position="95"/>
    </location>
</feature>
<feature type="compositionally biased region" description="Low complexity" evidence="1">
    <location>
        <begin position="534"/>
        <end position="548"/>
    </location>
</feature>
<feature type="compositionally biased region" description="Low complexity" evidence="1">
    <location>
        <begin position="1"/>
        <end position="13"/>
    </location>
</feature>
<feature type="compositionally biased region" description="Pro residues" evidence="1">
    <location>
        <begin position="590"/>
        <end position="600"/>
    </location>
</feature>
<evidence type="ECO:0000313" key="2">
    <source>
        <dbReference type="EMBL" id="KJX97253.1"/>
    </source>
</evidence>
<feature type="compositionally biased region" description="Basic residues" evidence="1">
    <location>
        <begin position="827"/>
        <end position="845"/>
    </location>
</feature>
<feature type="compositionally biased region" description="Polar residues" evidence="1">
    <location>
        <begin position="605"/>
        <end position="638"/>
    </location>
</feature>
<organism evidence="2 3">
    <name type="scientific">Zymoseptoria brevis</name>
    <dbReference type="NCBI Taxonomy" id="1047168"/>
    <lineage>
        <taxon>Eukaryota</taxon>
        <taxon>Fungi</taxon>
        <taxon>Dikarya</taxon>
        <taxon>Ascomycota</taxon>
        <taxon>Pezizomycotina</taxon>
        <taxon>Dothideomycetes</taxon>
        <taxon>Dothideomycetidae</taxon>
        <taxon>Mycosphaerellales</taxon>
        <taxon>Mycosphaerellaceae</taxon>
        <taxon>Zymoseptoria</taxon>
    </lineage>
</organism>
<comment type="caution">
    <text evidence="2">The sequence shown here is derived from an EMBL/GenBank/DDBJ whole genome shotgun (WGS) entry which is preliminary data.</text>
</comment>
<feature type="compositionally biased region" description="Low complexity" evidence="1">
    <location>
        <begin position="763"/>
        <end position="772"/>
    </location>
</feature>
<feature type="compositionally biased region" description="Low complexity" evidence="1">
    <location>
        <begin position="276"/>
        <end position="290"/>
    </location>
</feature>
<dbReference type="OrthoDB" id="3940204at2759"/>
<feature type="compositionally biased region" description="Basic and acidic residues" evidence="1">
    <location>
        <begin position="773"/>
        <end position="782"/>
    </location>
</feature>
<feature type="region of interest" description="Disordered" evidence="1">
    <location>
        <begin position="512"/>
        <end position="666"/>
    </location>
</feature>
<dbReference type="EMBL" id="LAFY01000511">
    <property type="protein sequence ID" value="KJX97253.1"/>
    <property type="molecule type" value="Genomic_DNA"/>
</dbReference>
<name>A0A0F4GJ06_9PEZI</name>
<dbReference type="Proteomes" id="UP000033647">
    <property type="component" value="Unassembled WGS sequence"/>
</dbReference>
<proteinExistence type="predicted"/>
<feature type="compositionally biased region" description="Basic and acidic residues" evidence="1">
    <location>
        <begin position="806"/>
        <end position="816"/>
    </location>
</feature>
<sequence>MAAAKKQSPTKAAAAKKAKATSSPEPGPSTRSSPRKKAASPVKKASSPAKKAASPAKKTASPAQKSASPAKKAASPAKKAASPAKKATATKAPMVEYREARLVRGYCGTNGGRFLIRSVAPAETKPAPSKVTKTTKAKAKPTTSASKDVPKKRGLLDEDDDNDDSTQTTEEVLAMIDGRKRTKWDKIMVDLLKRWEDRENGNLVEVEEVHAPFEEEARLSQLGQPLNCHAKIYWRFHHELRPIFPMQDEVDEIVAGLPHQSIEQADVKRKSPSKGAAIKRSPSKSPAKSPTRAHHEPITMTRPMRRRPSKSPVKDTAPRSTAEQKQSSASLKAFLDSYQELVKPEDAYANFVKAFEQEVYETTMRDVMSGPAEEPDDLPIDVEHWKLACSHGSYRADQDLIAAGKMGVPDKPSLALTTAGRTGPRHGRETHTLRESPAKGKKTAAGLAGMLDEYEEFTKDGSSGSLLMKATEQQAYEATLNNLDTPEPPTGLPITEQRWRLAWFHGVRRAGQVVHDSDSADDVAGPSTGRSKVRSSLTGTRLSTTRLGDLSRRHKAQPPSKLFGSTNKKPVAKGNFESPGRRLHGEYNPVPVPPPYPMPKKPANQFKSPTSAEKTMATARSPTASPGKQQSPSRSAAATTLKPVPTLQSVRTSTLPNPPLVDGRGPVISVNNPPYLPGTDKPNPFFEYMPAPEVWHRRMPNFFSFGETPYMEQVMSDQINEDLARNHDEPRPSVPDATSVSAGFIDRFKSGVTTAASAVLGRSASASVAPESPAKEKKEKKAPAALRPTRWALPYVSDEEVWSLVEKDSHGPRAGETEEEEEEVPSPRKRKATAAHAGRAKRSRV</sequence>
<feature type="compositionally biased region" description="Polar residues" evidence="1">
    <location>
        <begin position="318"/>
        <end position="329"/>
    </location>
</feature>
<reference evidence="2 3" key="1">
    <citation type="submission" date="2015-03" db="EMBL/GenBank/DDBJ databases">
        <title>RNA-seq based gene annotation and comparative genomics of four Zymoseptoria species reveal species-specific pathogenicity related genes and transposable element activity.</title>
        <authorList>
            <person name="Grandaubert J."/>
            <person name="Bhattacharyya A."/>
            <person name="Stukenbrock E.H."/>
        </authorList>
    </citation>
    <scope>NUCLEOTIDE SEQUENCE [LARGE SCALE GENOMIC DNA]</scope>
    <source>
        <strain evidence="2 3">Zb18110</strain>
    </source>
</reference>
<accession>A0A0F4GJ06</accession>
<feature type="compositionally biased region" description="Polar residues" evidence="1">
    <location>
        <begin position="646"/>
        <end position="655"/>
    </location>
</feature>
<keyword evidence="3" id="KW-1185">Reference proteome</keyword>
<evidence type="ECO:0000313" key="3">
    <source>
        <dbReference type="Proteomes" id="UP000033647"/>
    </source>
</evidence>
<feature type="region of interest" description="Disordered" evidence="1">
    <location>
        <begin position="415"/>
        <end position="442"/>
    </location>
</feature>
<dbReference type="AlphaFoldDB" id="A0A0F4GJ06"/>
<feature type="region of interest" description="Disordered" evidence="1">
    <location>
        <begin position="261"/>
        <end position="329"/>
    </location>
</feature>
<feature type="compositionally biased region" description="Basic and acidic residues" evidence="1">
    <location>
        <begin position="426"/>
        <end position="438"/>
    </location>
</feature>
<gene>
    <name evidence="2" type="ORF">TI39_contig519g00009</name>
</gene>
<dbReference type="STRING" id="1047168.A0A0F4GJ06"/>